<dbReference type="PROSITE" id="PS51186">
    <property type="entry name" value="GNAT"/>
    <property type="match status" value="1"/>
</dbReference>
<dbReference type="Proteomes" id="UP000078576">
    <property type="component" value="Unassembled WGS sequence"/>
</dbReference>
<reference evidence="3" key="1">
    <citation type="submission" date="2014-12" db="EMBL/GenBank/DDBJ databases">
        <title>Genome Sequence of Valsa Canker Pathogens Uncovers a Specific Adaption of Colonization on Woody Bark.</title>
        <authorList>
            <person name="Yin Z."/>
            <person name="Liu H."/>
            <person name="Gao X."/>
            <person name="Li Z."/>
            <person name="Song N."/>
            <person name="Ke X."/>
            <person name="Dai Q."/>
            <person name="Wu Y."/>
            <person name="Sun Y."/>
            <person name="Xu J.-R."/>
            <person name="Kang Z.K."/>
            <person name="Wang L."/>
            <person name="Huang L."/>
        </authorList>
    </citation>
    <scope>NUCLEOTIDE SEQUENCE [LARGE SCALE GENOMIC DNA]</scope>
    <source>
        <strain evidence="3">SXYL134</strain>
    </source>
</reference>
<dbReference type="GO" id="GO:0016747">
    <property type="term" value="F:acyltransferase activity, transferring groups other than amino-acyl groups"/>
    <property type="evidence" value="ECO:0007669"/>
    <property type="project" value="InterPro"/>
</dbReference>
<dbReference type="EMBL" id="KN714769">
    <property type="protein sequence ID" value="KUI61186.1"/>
    <property type="molecule type" value="Genomic_DNA"/>
</dbReference>
<dbReference type="InterPro" id="IPR016181">
    <property type="entry name" value="Acyl_CoA_acyltransferase"/>
</dbReference>
<dbReference type="AlphaFoldDB" id="A0A194VBL8"/>
<feature type="domain" description="N-acetyltransferase" evidence="1">
    <location>
        <begin position="20"/>
        <end position="202"/>
    </location>
</feature>
<name>A0A194VBL8_CYTMA</name>
<dbReference type="InterPro" id="IPR000182">
    <property type="entry name" value="GNAT_dom"/>
</dbReference>
<keyword evidence="3" id="KW-1185">Reference proteome</keyword>
<organism evidence="2 3">
    <name type="scientific">Cytospora mali</name>
    <name type="common">Apple Valsa canker fungus</name>
    <name type="synonym">Valsa mali</name>
    <dbReference type="NCBI Taxonomy" id="578113"/>
    <lineage>
        <taxon>Eukaryota</taxon>
        <taxon>Fungi</taxon>
        <taxon>Dikarya</taxon>
        <taxon>Ascomycota</taxon>
        <taxon>Pezizomycotina</taxon>
        <taxon>Sordariomycetes</taxon>
        <taxon>Sordariomycetidae</taxon>
        <taxon>Diaporthales</taxon>
        <taxon>Cytosporaceae</taxon>
        <taxon>Cytospora</taxon>
    </lineage>
</organism>
<dbReference type="InterPro" id="IPR051531">
    <property type="entry name" value="N-acetyltransferase"/>
</dbReference>
<gene>
    <name evidence="2" type="ORF">VP1G_08355</name>
</gene>
<evidence type="ECO:0000313" key="2">
    <source>
        <dbReference type="EMBL" id="KUI61186.1"/>
    </source>
</evidence>
<dbReference type="PANTHER" id="PTHR43792">
    <property type="entry name" value="GNAT FAMILY, PUTATIVE (AFU_ORTHOLOGUE AFUA_3G00765)-RELATED-RELATED"/>
    <property type="match status" value="1"/>
</dbReference>
<proteinExistence type="predicted"/>
<dbReference type="Gene3D" id="3.40.630.30">
    <property type="match status" value="1"/>
</dbReference>
<sequence length="225" mass="24928">MVSQTPAAAASGYTITSPRLTIRTAVPSDGEALVSFFTDPANFPWEAETDLTVEKVLPRIDRWAKATEEWKSAFVVVIERESDQLIGFGGFNSLPYTKPLGSESIWTVAKQDGPEGGMVLVADIGMSIDHRYQRRGYAREAVCALVEYGFGTLGCVYVHMDTAKDNEPFRALMRDMGIGEVEGDGGEAPEGAAFCFASKSYNYVFERADWERVKDEMKKKSKWPL</sequence>
<dbReference type="Pfam" id="PF13302">
    <property type="entry name" value="Acetyltransf_3"/>
    <property type="match status" value="1"/>
</dbReference>
<evidence type="ECO:0000313" key="3">
    <source>
        <dbReference type="Proteomes" id="UP000078576"/>
    </source>
</evidence>
<protein>
    <submittedName>
        <fullName evidence="2">N-acetyltransferase p20</fullName>
    </submittedName>
</protein>
<dbReference type="SUPFAM" id="SSF55729">
    <property type="entry name" value="Acyl-CoA N-acyltransferases (Nat)"/>
    <property type="match status" value="1"/>
</dbReference>
<dbReference type="PANTHER" id="PTHR43792:SF16">
    <property type="entry name" value="N-ACETYLTRANSFERASE DOMAIN-CONTAINING PROTEIN"/>
    <property type="match status" value="1"/>
</dbReference>
<evidence type="ECO:0000259" key="1">
    <source>
        <dbReference type="PROSITE" id="PS51186"/>
    </source>
</evidence>
<dbReference type="OrthoDB" id="64477at2759"/>
<accession>A0A194VBL8</accession>